<evidence type="ECO:0000256" key="1">
    <source>
        <dbReference type="SAM" id="MobiDB-lite"/>
    </source>
</evidence>
<comment type="caution">
    <text evidence="2">The sequence shown here is derived from an EMBL/GenBank/DDBJ whole genome shotgun (WGS) entry which is preliminary data.</text>
</comment>
<protein>
    <recommendedName>
        <fullName evidence="4">MarR family transcriptional regulator</fullName>
    </recommendedName>
</protein>
<evidence type="ECO:0000313" key="2">
    <source>
        <dbReference type="EMBL" id="RVT91393.1"/>
    </source>
</evidence>
<evidence type="ECO:0008006" key="4">
    <source>
        <dbReference type="Google" id="ProtNLM"/>
    </source>
</evidence>
<dbReference type="Proteomes" id="UP000282957">
    <property type="component" value="Unassembled WGS sequence"/>
</dbReference>
<organism evidence="2 3">
    <name type="scientific">Rhodovarius crocodyli</name>
    <dbReference type="NCBI Taxonomy" id="1979269"/>
    <lineage>
        <taxon>Bacteria</taxon>
        <taxon>Pseudomonadati</taxon>
        <taxon>Pseudomonadota</taxon>
        <taxon>Alphaproteobacteria</taxon>
        <taxon>Acetobacterales</taxon>
        <taxon>Roseomonadaceae</taxon>
        <taxon>Rhodovarius</taxon>
    </lineage>
</organism>
<sequence>MSAPLARGGMSRLPPNRPTDGQILAALGSTGARAWRIANRFGEEITPRYIRVRLNAMEKRGLVTRGVSKVVPTDIHWMRAVADTPKEGAA</sequence>
<dbReference type="EMBL" id="SACL01000011">
    <property type="protein sequence ID" value="RVT91393.1"/>
    <property type="molecule type" value="Genomic_DNA"/>
</dbReference>
<keyword evidence="3" id="KW-1185">Reference proteome</keyword>
<evidence type="ECO:0000313" key="3">
    <source>
        <dbReference type="Proteomes" id="UP000282957"/>
    </source>
</evidence>
<dbReference type="RefSeq" id="WP_127789810.1">
    <property type="nucleotide sequence ID" value="NZ_SACL01000011.1"/>
</dbReference>
<dbReference type="InterPro" id="IPR036390">
    <property type="entry name" value="WH_DNA-bd_sf"/>
</dbReference>
<proteinExistence type="predicted"/>
<feature type="region of interest" description="Disordered" evidence="1">
    <location>
        <begin position="1"/>
        <end position="23"/>
    </location>
</feature>
<dbReference type="SUPFAM" id="SSF46785">
    <property type="entry name" value="Winged helix' DNA-binding domain"/>
    <property type="match status" value="1"/>
</dbReference>
<gene>
    <name evidence="2" type="ORF">EOD42_22320</name>
</gene>
<accession>A0A437M1H5</accession>
<name>A0A437M1H5_9PROT</name>
<dbReference type="AlphaFoldDB" id="A0A437M1H5"/>
<reference evidence="2 3" key="1">
    <citation type="submission" date="2019-01" db="EMBL/GenBank/DDBJ databases">
        <authorList>
            <person name="Chen W.-M."/>
        </authorList>
    </citation>
    <scope>NUCLEOTIDE SEQUENCE [LARGE SCALE GENOMIC DNA]</scope>
    <source>
        <strain evidence="2 3">CCP-6</strain>
    </source>
</reference>